<evidence type="ECO:0000313" key="10">
    <source>
        <dbReference type="EMBL" id="VDI21715.1"/>
    </source>
</evidence>
<comment type="caution">
    <text evidence="10">The sequence shown here is derived from an EMBL/GenBank/DDBJ whole genome shotgun (WGS) entry which is preliminary data.</text>
</comment>
<keyword evidence="2" id="KW-0813">Transport</keyword>
<proteinExistence type="predicted"/>
<keyword evidence="4" id="KW-0406">Ion transport</keyword>
<keyword evidence="11" id="KW-1185">Reference proteome</keyword>
<evidence type="ECO:0000256" key="1">
    <source>
        <dbReference type="ARBA" id="ARBA00004141"/>
    </source>
</evidence>
<gene>
    <name evidence="10" type="ORF">MGAL_10B088754</name>
</gene>
<reference evidence="10" key="1">
    <citation type="submission" date="2018-11" db="EMBL/GenBank/DDBJ databases">
        <authorList>
            <person name="Alioto T."/>
            <person name="Alioto T."/>
        </authorList>
    </citation>
    <scope>NUCLEOTIDE SEQUENCE</scope>
</reference>
<dbReference type="InterPro" id="IPR051359">
    <property type="entry name" value="CaCA_antiporter"/>
</dbReference>
<feature type="domain" description="Sodium/calcium exchanger membrane region" evidence="9">
    <location>
        <begin position="2"/>
        <end position="104"/>
    </location>
</feature>
<evidence type="ECO:0000313" key="11">
    <source>
        <dbReference type="Proteomes" id="UP000596742"/>
    </source>
</evidence>
<dbReference type="AlphaFoldDB" id="A0A8B6DLV3"/>
<dbReference type="PANTHER" id="PTHR12266">
    <property type="entry name" value="NA+/CA2+ K+ INDEPENDENT EXCHANGER"/>
    <property type="match status" value="1"/>
</dbReference>
<name>A0A8B6DLV3_MYTGA</name>
<evidence type="ECO:0000259" key="9">
    <source>
        <dbReference type="Pfam" id="PF01699"/>
    </source>
</evidence>
<evidence type="ECO:0000256" key="8">
    <source>
        <dbReference type="SAM" id="Phobius"/>
    </source>
</evidence>
<dbReference type="OrthoDB" id="6287926at2759"/>
<dbReference type="GO" id="GO:0016020">
    <property type="term" value="C:membrane"/>
    <property type="evidence" value="ECO:0007669"/>
    <property type="project" value="UniProtKB-SubCell"/>
</dbReference>
<dbReference type="InterPro" id="IPR044880">
    <property type="entry name" value="NCX_ion-bd_dom_sf"/>
</dbReference>
<keyword evidence="3" id="KW-0050">Antiport</keyword>
<dbReference type="Pfam" id="PF01699">
    <property type="entry name" value="Na_Ca_ex"/>
    <property type="match status" value="1"/>
</dbReference>
<keyword evidence="6 8" id="KW-1133">Transmembrane helix</keyword>
<dbReference type="GO" id="GO:0006874">
    <property type="term" value="P:intracellular calcium ion homeostasis"/>
    <property type="evidence" value="ECO:0007669"/>
    <property type="project" value="TreeGrafter"/>
</dbReference>
<evidence type="ECO:0000256" key="6">
    <source>
        <dbReference type="ARBA" id="ARBA00022989"/>
    </source>
</evidence>
<dbReference type="PANTHER" id="PTHR12266:SF0">
    <property type="entry name" value="MITOCHONDRIAL SODIUM_CALCIUM EXCHANGER PROTEIN"/>
    <property type="match status" value="1"/>
</dbReference>
<keyword evidence="4" id="KW-0109">Calcium transport</keyword>
<feature type="transmembrane region" description="Helical" evidence="8">
    <location>
        <begin position="28"/>
        <end position="54"/>
    </location>
</feature>
<protein>
    <submittedName>
        <fullName evidence="10">Solute carrier family 24 (Sodium/potassium/calcium exchanger), member 6</fullName>
    </submittedName>
</protein>
<feature type="transmembrane region" description="Helical" evidence="8">
    <location>
        <begin position="61"/>
        <end position="80"/>
    </location>
</feature>
<dbReference type="EMBL" id="UYJE01003711">
    <property type="protein sequence ID" value="VDI21715.1"/>
    <property type="molecule type" value="Genomic_DNA"/>
</dbReference>
<evidence type="ECO:0000256" key="2">
    <source>
        <dbReference type="ARBA" id="ARBA00022448"/>
    </source>
</evidence>
<accession>A0A8B6DLV3</accession>
<evidence type="ECO:0000256" key="5">
    <source>
        <dbReference type="ARBA" id="ARBA00022692"/>
    </source>
</evidence>
<dbReference type="GO" id="GO:0005432">
    <property type="term" value="F:calcium:sodium antiporter activity"/>
    <property type="evidence" value="ECO:0007669"/>
    <property type="project" value="TreeGrafter"/>
</dbReference>
<keyword evidence="5 8" id="KW-0812">Transmembrane</keyword>
<keyword evidence="4" id="KW-0106">Calcium</keyword>
<comment type="subcellular location">
    <subcellularLocation>
        <location evidence="1">Membrane</location>
        <topology evidence="1">Multi-pass membrane protein</topology>
    </subcellularLocation>
</comment>
<feature type="transmembrane region" description="Helical" evidence="8">
    <location>
        <begin position="92"/>
        <end position="110"/>
    </location>
</feature>
<evidence type="ECO:0000256" key="3">
    <source>
        <dbReference type="ARBA" id="ARBA00022449"/>
    </source>
</evidence>
<dbReference type="Proteomes" id="UP000596742">
    <property type="component" value="Unassembled WGS sequence"/>
</dbReference>
<dbReference type="Gene3D" id="1.20.1420.30">
    <property type="entry name" value="NCX, central ion-binding region"/>
    <property type="match status" value="1"/>
</dbReference>
<organism evidence="10 11">
    <name type="scientific">Mytilus galloprovincialis</name>
    <name type="common">Mediterranean mussel</name>
    <dbReference type="NCBI Taxonomy" id="29158"/>
    <lineage>
        <taxon>Eukaryota</taxon>
        <taxon>Metazoa</taxon>
        <taxon>Spiralia</taxon>
        <taxon>Lophotrochozoa</taxon>
        <taxon>Mollusca</taxon>
        <taxon>Bivalvia</taxon>
        <taxon>Autobranchia</taxon>
        <taxon>Pteriomorphia</taxon>
        <taxon>Mytilida</taxon>
        <taxon>Mytiloidea</taxon>
        <taxon>Mytilidae</taxon>
        <taxon>Mytilinae</taxon>
        <taxon>Mytilus</taxon>
    </lineage>
</organism>
<dbReference type="InterPro" id="IPR004837">
    <property type="entry name" value="NaCa_Exmemb"/>
</dbReference>
<evidence type="ECO:0000256" key="4">
    <source>
        <dbReference type="ARBA" id="ARBA00022568"/>
    </source>
</evidence>
<sequence length="200" mass="22155">MITFGNGAPDIFSAIAAVGNAKNGDAGLAFGALLGAGVFVTTVVAGTIAIICPFDAMQRPFLRDVIFYLLATFLTFTVLWQKEIGKIEAIGYILLYVLYVLIVVIGRYFYQKTKKTTVLAEITVSPEDADNYNESYPNSVETSREDYAFDLDIAQTSQHILDILCVGEGEVHLLPQFLQLSMYSMQYDMKHQIKKDTAIL</sequence>
<keyword evidence="7 8" id="KW-0472">Membrane</keyword>
<evidence type="ECO:0000256" key="7">
    <source>
        <dbReference type="ARBA" id="ARBA00023136"/>
    </source>
</evidence>